<dbReference type="Pfam" id="PF13365">
    <property type="entry name" value="Trypsin_2"/>
    <property type="match status" value="1"/>
</dbReference>
<dbReference type="SUPFAM" id="SSF50156">
    <property type="entry name" value="PDZ domain-like"/>
    <property type="match status" value="1"/>
</dbReference>
<feature type="compositionally biased region" description="Basic and acidic residues" evidence="1">
    <location>
        <begin position="1"/>
        <end position="11"/>
    </location>
</feature>
<accession>A0A3B6SLK5</accession>
<feature type="region of interest" description="Disordered" evidence="1">
    <location>
        <begin position="1"/>
        <end position="80"/>
    </location>
</feature>
<name>A0A3B6SLK5_WHEAT</name>
<sequence length="610" mass="67699">MPLPRDAEAEARRRRRRKRDREVFPPGRRGVDREPDGERGERPNRRFLDGKHDKRRRVSKIKRVPNFRGRPSIVSKLFPSPSALVQYFPSHYLSSSEESSSSASALPESPGSSALPKSSSCAPSLPEESSAHALPDSPILPEEEPSAAPNSPSLPEKEPSDLPEKSPLPEREPSDLPEKAPLPVEEPPDLPDKETGSSSDGGICDEMAERFQQIMEDYATNYDLYAQQIRGEPEECNLTVESEFCDIDDGSSRGWKARKVAMRASESVVSLSSFSDEKRIRVGSGFMVGFNRHTNTSNILTSATLVRSLCGQNIVIPDLKVEVCLPNGHISEGLLSIVDFHYNIAIVEVKSDEELPRPILLCNVIKRGAVLAIGRFYDHGGVMCAQGKIRKETSTFDCSELLVSSCHTTMAGVGGPLVDYSGHVVGINFYGEKHTPFLSSAIIIRCLDHWASWGQVNRPWLGCICTSVDMLPLRVLEKCTYLNEGLYISDVVKGSPFDVAGLSAGDVLIECAGEVLSTAAQLGALLLDLCHKYLRGYVESKMTVEVVVWKQKDGRKSRKIVKTNLLSHCNFYRWLDPLPRYNDKKMVMARDVMELYYKVLAQGARFTMKP</sequence>
<reference evidence="2" key="2">
    <citation type="submission" date="2018-10" db="UniProtKB">
        <authorList>
            <consortium name="EnsemblPlants"/>
        </authorList>
    </citation>
    <scope>IDENTIFICATION</scope>
</reference>
<gene>
    <name evidence="2" type="primary">LOC123157406</name>
</gene>
<dbReference type="PANTHER" id="PTHR47389:SF7">
    <property type="entry name" value="PDZ DOMAIN-CONTAINING PROTEIN"/>
    <property type="match status" value="1"/>
</dbReference>
<dbReference type="Proteomes" id="UP000019116">
    <property type="component" value="Chromosome 7B"/>
</dbReference>
<dbReference type="STRING" id="4565.A0A3B6SLK5"/>
<proteinExistence type="predicted"/>
<dbReference type="Gene3D" id="2.30.42.10">
    <property type="match status" value="1"/>
</dbReference>
<dbReference type="Gramene" id="TraesNOR7B03G04253640.2">
    <property type="protein sequence ID" value="TraesNOR7B03G04253640.2"/>
    <property type="gene ID" value="TraesNOR7B03G04253640"/>
</dbReference>
<feature type="compositionally biased region" description="Basic and acidic residues" evidence="1">
    <location>
        <begin position="29"/>
        <end position="52"/>
    </location>
</feature>
<keyword evidence="3" id="KW-1185">Reference proteome</keyword>
<dbReference type="RefSeq" id="XP_044431615.1">
    <property type="nucleotide sequence ID" value="XM_044575680.1"/>
</dbReference>
<dbReference type="AlphaFoldDB" id="A0A3B6SLK5"/>
<evidence type="ECO:0000256" key="1">
    <source>
        <dbReference type="SAM" id="MobiDB-lite"/>
    </source>
</evidence>
<dbReference type="Gramene" id="TraesCS7B03G0919700.1">
    <property type="protein sequence ID" value="TraesCS7B03G0919700.1.CDS"/>
    <property type="gene ID" value="TraesCS7B03G0919700"/>
</dbReference>
<reference evidence="2" key="1">
    <citation type="submission" date="2018-08" db="EMBL/GenBank/DDBJ databases">
        <authorList>
            <person name="Rossello M."/>
        </authorList>
    </citation>
    <scope>NUCLEOTIDE SEQUENCE [LARGE SCALE GENOMIC DNA]</scope>
    <source>
        <strain evidence="2">cv. Chinese Spring</strain>
    </source>
</reference>
<dbReference type="GeneID" id="123157406"/>
<dbReference type="Gramene" id="TraesCS7B02G342900.1">
    <property type="protein sequence ID" value="TraesCS7B02G342900.1"/>
    <property type="gene ID" value="TraesCS7B02G342900"/>
</dbReference>
<dbReference type="Gene3D" id="2.40.10.120">
    <property type="match status" value="1"/>
</dbReference>
<feature type="compositionally biased region" description="Basic residues" evidence="1">
    <location>
        <begin position="53"/>
        <end position="65"/>
    </location>
</feature>
<feature type="compositionally biased region" description="Basic and acidic residues" evidence="1">
    <location>
        <begin position="155"/>
        <end position="178"/>
    </location>
</feature>
<organism evidence="2">
    <name type="scientific">Triticum aestivum</name>
    <name type="common">Wheat</name>
    <dbReference type="NCBI Taxonomy" id="4565"/>
    <lineage>
        <taxon>Eukaryota</taxon>
        <taxon>Viridiplantae</taxon>
        <taxon>Streptophyta</taxon>
        <taxon>Embryophyta</taxon>
        <taxon>Tracheophyta</taxon>
        <taxon>Spermatophyta</taxon>
        <taxon>Magnoliopsida</taxon>
        <taxon>Liliopsida</taxon>
        <taxon>Poales</taxon>
        <taxon>Poaceae</taxon>
        <taxon>BOP clade</taxon>
        <taxon>Pooideae</taxon>
        <taxon>Triticodae</taxon>
        <taxon>Triticeae</taxon>
        <taxon>Triticinae</taxon>
        <taxon>Triticum</taxon>
    </lineage>
</organism>
<dbReference type="PaxDb" id="4565-Traes_7BL_B8AF84E44.1"/>
<feature type="region of interest" description="Disordered" evidence="1">
    <location>
        <begin position="92"/>
        <end position="203"/>
    </location>
</feature>
<dbReference type="EnsemblPlants" id="TraesCS7B02G342900.1">
    <property type="protein sequence ID" value="TraesCS7B02G342900.1"/>
    <property type="gene ID" value="TraesCS7B02G342900"/>
</dbReference>
<dbReference type="OrthoDB" id="4217619at2759"/>
<dbReference type="InterPro" id="IPR036034">
    <property type="entry name" value="PDZ_sf"/>
</dbReference>
<evidence type="ECO:0000313" key="3">
    <source>
        <dbReference type="Proteomes" id="UP000019116"/>
    </source>
</evidence>
<dbReference type="InterPro" id="IPR009003">
    <property type="entry name" value="Peptidase_S1_PA"/>
</dbReference>
<evidence type="ECO:0000313" key="2">
    <source>
        <dbReference type="EnsemblPlants" id="TraesCS7B02G342900.1"/>
    </source>
</evidence>
<dbReference type="SUPFAM" id="SSF50494">
    <property type="entry name" value="Trypsin-like serine proteases"/>
    <property type="match status" value="1"/>
</dbReference>
<dbReference type="SMR" id="A0A3B6SLK5"/>
<protein>
    <submittedName>
        <fullName evidence="2">Uncharacterized protein</fullName>
    </submittedName>
</protein>
<dbReference type="PANTHER" id="PTHR47389">
    <property type="entry name" value="OS09G0436400 PROTEIN"/>
    <property type="match status" value="1"/>
</dbReference>
<feature type="compositionally biased region" description="Low complexity" evidence="1">
    <location>
        <begin position="93"/>
        <end position="126"/>
    </location>
</feature>
<dbReference type="OMA" id="VESEFCD"/>